<dbReference type="Pfam" id="PF00856">
    <property type="entry name" value="SET"/>
    <property type="match status" value="1"/>
</dbReference>
<comment type="subcellular location">
    <subcellularLocation>
        <location evidence="2">Chromosome</location>
    </subcellularLocation>
    <subcellularLocation>
        <location evidence="1">Nucleus</location>
    </subcellularLocation>
</comment>
<dbReference type="Gene3D" id="2.170.270.10">
    <property type="entry name" value="SET domain"/>
    <property type="match status" value="1"/>
</dbReference>
<accession>M1VDD5</accession>
<dbReference type="RefSeq" id="XP_005536793.1">
    <property type="nucleotide sequence ID" value="XM_005536736.1"/>
</dbReference>
<dbReference type="STRING" id="280699.M1VDD5"/>
<evidence type="ECO:0000256" key="2">
    <source>
        <dbReference type="ARBA" id="ARBA00004286"/>
    </source>
</evidence>
<dbReference type="PROSITE" id="PS50280">
    <property type="entry name" value="SET"/>
    <property type="match status" value="1"/>
</dbReference>
<sequence length="529" mass="59476">MCTRCLPEQHCVRGMQSGDMPSCSVAEQYGSAMWQHAIPATSLCSCGALLQSKRPRLWYPQPSAAQESDFIVEYMGEVIGPTELARRKRDHALERHVYFMTLDQSTFLDASRKGTWGRFLNHSCEPNCHTQKWLVLGKVRVGIFASRDIAAGEELTFDYRMERRAAAAAAPEETSLLQRVSPRRDLDLNESDASVPIRCLCQAASCSGWISGGPYASALDEQQAMDAVEHRRAASLQRITEQIAGIRKALGPRQAAQTAKWVTASAADRIHTLAVATLSRAQETAKCFDTFAAKRRNWTRWDAELLWEVSVPWQSQQQGDIDDKYAEAYRTHRKEPENCPHFAELYARAQKFWEARDSASVSAASPANHWVVIALQQSIRALLNTAIGQPGSYHRIWRIVNAGFTLLDQQRRVHVVNGPASIAHVPDDRFLELYCESEQTLRVERGERGQLQVYGPVATLQEYLAKNVPEIQAQRFLWHPGGRSCFRISAGMQSQASGAVWYHNIEPVDVDWSLAQYLEECERMAAAQV</sequence>
<gene>
    <name evidence="9" type="ORF">CYME_CML152C</name>
</gene>
<dbReference type="InterPro" id="IPR029033">
    <property type="entry name" value="His_PPase_superfam"/>
</dbReference>
<dbReference type="Gramene" id="CML152CT">
    <property type="protein sequence ID" value="CML152CT"/>
    <property type="gene ID" value="CML152C"/>
</dbReference>
<dbReference type="PANTHER" id="PTHR22884">
    <property type="entry name" value="SET DOMAIN PROTEINS"/>
    <property type="match status" value="1"/>
</dbReference>
<evidence type="ECO:0000256" key="1">
    <source>
        <dbReference type="ARBA" id="ARBA00004123"/>
    </source>
</evidence>
<dbReference type="Pfam" id="PF00300">
    <property type="entry name" value="His_Phos_1"/>
    <property type="match status" value="1"/>
</dbReference>
<evidence type="ECO:0000256" key="6">
    <source>
        <dbReference type="ARBA" id="ARBA00022691"/>
    </source>
</evidence>
<keyword evidence="10" id="KW-1185">Reference proteome</keyword>
<dbReference type="SMART" id="SM00317">
    <property type="entry name" value="SET"/>
    <property type="match status" value="1"/>
</dbReference>
<dbReference type="SUPFAM" id="SSF82199">
    <property type="entry name" value="SET domain"/>
    <property type="match status" value="1"/>
</dbReference>
<dbReference type="InterPro" id="IPR013078">
    <property type="entry name" value="His_Pase_superF_clade-1"/>
</dbReference>
<reference evidence="9 10" key="2">
    <citation type="journal article" date="2007" name="BMC Biol.">
        <title>A 100%-complete sequence reveals unusually simple genomic features in the hot-spring red alga Cyanidioschyzon merolae.</title>
        <authorList>
            <person name="Nozaki H."/>
            <person name="Takano H."/>
            <person name="Misumi O."/>
            <person name="Terasawa K."/>
            <person name="Matsuzaki M."/>
            <person name="Maruyama S."/>
            <person name="Nishida K."/>
            <person name="Yagisawa F."/>
            <person name="Yoshida Y."/>
            <person name="Fujiwara T."/>
            <person name="Takio S."/>
            <person name="Tamura K."/>
            <person name="Chung S.J."/>
            <person name="Nakamura S."/>
            <person name="Kuroiwa H."/>
            <person name="Tanaka K."/>
            <person name="Sato N."/>
            <person name="Kuroiwa T."/>
        </authorList>
    </citation>
    <scope>NUCLEOTIDE SEQUENCE [LARGE SCALE GENOMIC DNA]</scope>
    <source>
        <strain evidence="9 10">10D</strain>
    </source>
</reference>
<dbReference type="GeneID" id="16994597"/>
<proteinExistence type="predicted"/>
<dbReference type="InterPro" id="IPR001214">
    <property type="entry name" value="SET_dom"/>
</dbReference>
<feature type="domain" description="SET" evidence="8">
    <location>
        <begin position="1"/>
        <end position="160"/>
    </location>
</feature>
<dbReference type="Proteomes" id="UP000007014">
    <property type="component" value="Chromosome 12"/>
</dbReference>
<dbReference type="eggNOG" id="KOG4442">
    <property type="taxonomic scope" value="Eukaryota"/>
</dbReference>
<keyword evidence="3" id="KW-0158">Chromosome</keyword>
<evidence type="ECO:0000259" key="8">
    <source>
        <dbReference type="PROSITE" id="PS50280"/>
    </source>
</evidence>
<dbReference type="OrthoDB" id="3221at2759"/>
<keyword evidence="7" id="KW-0539">Nucleus</keyword>
<name>M1VDD5_CYAM1</name>
<dbReference type="InterPro" id="IPR050777">
    <property type="entry name" value="SET2_Histone-Lys_MeTrsfase"/>
</dbReference>
<evidence type="ECO:0000256" key="7">
    <source>
        <dbReference type="ARBA" id="ARBA00023242"/>
    </source>
</evidence>
<evidence type="ECO:0000256" key="4">
    <source>
        <dbReference type="ARBA" id="ARBA00022603"/>
    </source>
</evidence>
<dbReference type="GO" id="GO:0005694">
    <property type="term" value="C:chromosome"/>
    <property type="evidence" value="ECO:0007669"/>
    <property type="project" value="UniProtKB-SubCell"/>
</dbReference>
<organism evidence="9 10">
    <name type="scientific">Cyanidioschyzon merolae (strain NIES-3377 / 10D)</name>
    <name type="common">Unicellular red alga</name>
    <dbReference type="NCBI Taxonomy" id="280699"/>
    <lineage>
        <taxon>Eukaryota</taxon>
        <taxon>Rhodophyta</taxon>
        <taxon>Bangiophyceae</taxon>
        <taxon>Cyanidiales</taxon>
        <taxon>Cyanidiaceae</taxon>
        <taxon>Cyanidioschyzon</taxon>
    </lineage>
</organism>
<dbReference type="KEGG" id="cme:CYME_CML152C"/>
<dbReference type="EMBL" id="AP006494">
    <property type="protein sequence ID" value="BAM80757.1"/>
    <property type="molecule type" value="Genomic_DNA"/>
</dbReference>
<evidence type="ECO:0000313" key="9">
    <source>
        <dbReference type="EMBL" id="BAM80757.1"/>
    </source>
</evidence>
<keyword evidence="6" id="KW-0949">S-adenosyl-L-methionine</keyword>
<evidence type="ECO:0000313" key="10">
    <source>
        <dbReference type="Proteomes" id="UP000007014"/>
    </source>
</evidence>
<protein>
    <recommendedName>
        <fullName evidence="8">SET domain-containing protein</fullName>
    </recommendedName>
</protein>
<dbReference type="SUPFAM" id="SSF53254">
    <property type="entry name" value="Phosphoglycerate mutase-like"/>
    <property type="match status" value="1"/>
</dbReference>
<keyword evidence="4" id="KW-0489">Methyltransferase</keyword>
<dbReference type="GO" id="GO:0008168">
    <property type="term" value="F:methyltransferase activity"/>
    <property type="evidence" value="ECO:0007669"/>
    <property type="project" value="UniProtKB-KW"/>
</dbReference>
<dbReference type="HOGENOM" id="CLU_515240_0_0_1"/>
<dbReference type="Gene3D" id="3.40.50.1240">
    <property type="entry name" value="Phosphoglycerate mutase-like"/>
    <property type="match status" value="1"/>
</dbReference>
<dbReference type="InterPro" id="IPR046341">
    <property type="entry name" value="SET_dom_sf"/>
</dbReference>
<keyword evidence="5" id="KW-0808">Transferase</keyword>
<reference evidence="9 10" key="1">
    <citation type="journal article" date="2004" name="Nature">
        <title>Genome sequence of the ultrasmall unicellular red alga Cyanidioschyzon merolae 10D.</title>
        <authorList>
            <person name="Matsuzaki M."/>
            <person name="Misumi O."/>
            <person name="Shin-i T."/>
            <person name="Maruyama S."/>
            <person name="Takahara M."/>
            <person name="Miyagishima S."/>
            <person name="Mori T."/>
            <person name="Nishida K."/>
            <person name="Yagisawa F."/>
            <person name="Nishida K."/>
            <person name="Yoshida Y."/>
            <person name="Nishimura Y."/>
            <person name="Nakao S."/>
            <person name="Kobayashi T."/>
            <person name="Momoyama Y."/>
            <person name="Higashiyama T."/>
            <person name="Minoda A."/>
            <person name="Sano M."/>
            <person name="Nomoto H."/>
            <person name="Oishi K."/>
            <person name="Hayashi H."/>
            <person name="Ohta F."/>
            <person name="Nishizaka S."/>
            <person name="Haga S."/>
            <person name="Miura S."/>
            <person name="Morishita T."/>
            <person name="Kabeya Y."/>
            <person name="Terasawa K."/>
            <person name="Suzuki Y."/>
            <person name="Ishii Y."/>
            <person name="Asakawa S."/>
            <person name="Takano H."/>
            <person name="Ohta N."/>
            <person name="Kuroiwa H."/>
            <person name="Tanaka K."/>
            <person name="Shimizu N."/>
            <person name="Sugano S."/>
            <person name="Sato N."/>
            <person name="Nozaki H."/>
            <person name="Ogasawara N."/>
            <person name="Kohara Y."/>
            <person name="Kuroiwa T."/>
        </authorList>
    </citation>
    <scope>NUCLEOTIDE SEQUENCE [LARGE SCALE GENOMIC DNA]</scope>
    <source>
        <strain evidence="9 10">10D</strain>
    </source>
</reference>
<dbReference type="GO" id="GO:0032259">
    <property type="term" value="P:methylation"/>
    <property type="evidence" value="ECO:0007669"/>
    <property type="project" value="UniProtKB-KW"/>
</dbReference>
<dbReference type="GO" id="GO:0005634">
    <property type="term" value="C:nucleus"/>
    <property type="evidence" value="ECO:0007669"/>
    <property type="project" value="UniProtKB-SubCell"/>
</dbReference>
<dbReference type="AlphaFoldDB" id="M1VDD5"/>
<evidence type="ECO:0000256" key="5">
    <source>
        <dbReference type="ARBA" id="ARBA00022679"/>
    </source>
</evidence>
<evidence type="ECO:0000256" key="3">
    <source>
        <dbReference type="ARBA" id="ARBA00022454"/>
    </source>
</evidence>